<keyword evidence="3" id="KW-0862">Zinc</keyword>
<dbReference type="InterPro" id="IPR020458">
    <property type="entry name" value="Znf_DskA_TraR_CS"/>
</dbReference>
<organism evidence="6">
    <name type="scientific">Pseudomonas putida</name>
    <name type="common">Arthrobacter siderocapsulatus</name>
    <dbReference type="NCBI Taxonomy" id="303"/>
    <lineage>
        <taxon>Bacteria</taxon>
        <taxon>Pseudomonadati</taxon>
        <taxon>Pseudomonadota</taxon>
        <taxon>Gammaproteobacteria</taxon>
        <taxon>Pseudomonadales</taxon>
        <taxon>Pseudomonadaceae</taxon>
        <taxon>Pseudomonas</taxon>
    </lineage>
</organism>
<dbReference type="SUPFAM" id="SSF109635">
    <property type="entry name" value="DnaK suppressor protein DksA, alpha-hairpin domain"/>
    <property type="match status" value="1"/>
</dbReference>
<dbReference type="PANTHER" id="PTHR33823:SF2">
    <property type="entry name" value="RNA POLYMERASE-BINDING TRANSCRIPTION FACTOR DKSA"/>
    <property type="match status" value="1"/>
</dbReference>
<dbReference type="Gene3D" id="1.20.120.910">
    <property type="entry name" value="DksA, coiled-coil domain"/>
    <property type="match status" value="1"/>
</dbReference>
<keyword evidence="2" id="KW-0863">Zinc-finger</keyword>
<evidence type="ECO:0000256" key="4">
    <source>
        <dbReference type="PROSITE-ProRule" id="PRU00510"/>
    </source>
</evidence>
<dbReference type="PROSITE" id="PS51128">
    <property type="entry name" value="ZF_DKSA_2"/>
    <property type="match status" value="1"/>
</dbReference>
<dbReference type="PANTHER" id="PTHR33823">
    <property type="entry name" value="RNA POLYMERASE-BINDING TRANSCRIPTION FACTOR DKSA-RELATED"/>
    <property type="match status" value="1"/>
</dbReference>
<protein>
    <submittedName>
        <fullName evidence="6">C4-type zinc finger protein, DksA/TraR family</fullName>
    </submittedName>
</protein>
<feature type="domain" description="Zinc finger DksA/TraR C4-type" evidence="5">
    <location>
        <begin position="137"/>
        <end position="171"/>
    </location>
</feature>
<dbReference type="PROSITE" id="PS01102">
    <property type="entry name" value="ZF_DKSA_1"/>
    <property type="match status" value="1"/>
</dbReference>
<dbReference type="Pfam" id="PF01258">
    <property type="entry name" value="zf-dskA_traR"/>
    <property type="match status" value="1"/>
</dbReference>
<dbReference type="InterPro" id="IPR000962">
    <property type="entry name" value="Znf_DskA_TraR"/>
</dbReference>
<name>A0A6B7PX72_PSEPU</name>
<sequence length="180" mass="19901">MLLCVSDTGRNIGACENDGMVPSSCSFDSRDAGARHIDPTNHEAQSMTPQELLQQPDDQYMNPEQVAFFKNLLAKESATAMGRIEQLRVDLTGLEKAPDEVDAALIEQERQSILGSIERENQSLRDIKLAMSAIADGSYGWCEDTGEPIGLRRLLSNPRSLLTVEAKESRENKSRHLRAA</sequence>
<keyword evidence="6" id="KW-0614">Plasmid</keyword>
<reference evidence="6" key="1">
    <citation type="submission" date="2019-08" db="EMBL/GenBank/DDBJ databases">
        <authorList>
            <person name="Zhou D."/>
            <person name="Chen F."/>
        </authorList>
    </citation>
    <scope>NUCLEOTIDE SEQUENCE</scope>
    <source>
        <strain evidence="6">150716811</strain>
        <plasmid evidence="6">p716811-VIM</plasmid>
    </source>
</reference>
<accession>A0A6B7PX72</accession>
<evidence type="ECO:0000256" key="3">
    <source>
        <dbReference type="ARBA" id="ARBA00022833"/>
    </source>
</evidence>
<keyword evidence="1" id="KW-0479">Metal-binding</keyword>
<evidence type="ECO:0000256" key="2">
    <source>
        <dbReference type="ARBA" id="ARBA00022771"/>
    </source>
</evidence>
<dbReference type="InterPro" id="IPR037187">
    <property type="entry name" value="DnaK_N"/>
</dbReference>
<evidence type="ECO:0000259" key="5">
    <source>
        <dbReference type="Pfam" id="PF01258"/>
    </source>
</evidence>
<dbReference type="GO" id="GO:0008270">
    <property type="term" value="F:zinc ion binding"/>
    <property type="evidence" value="ECO:0007669"/>
    <property type="project" value="UniProtKB-KW"/>
</dbReference>
<dbReference type="SUPFAM" id="SSF57716">
    <property type="entry name" value="Glucocorticoid receptor-like (DNA-binding domain)"/>
    <property type="match status" value="1"/>
</dbReference>
<dbReference type="AlphaFoldDB" id="A0A6B7PX72"/>
<feature type="zinc finger region" description="dksA C4-type" evidence="4">
    <location>
        <begin position="142"/>
        <end position="166"/>
    </location>
</feature>
<proteinExistence type="predicted"/>
<dbReference type="EMBL" id="MN310372">
    <property type="protein sequence ID" value="QFX76685.1"/>
    <property type="molecule type" value="Genomic_DNA"/>
</dbReference>
<evidence type="ECO:0000313" key="6">
    <source>
        <dbReference type="EMBL" id="QFX76685.1"/>
    </source>
</evidence>
<evidence type="ECO:0000256" key="1">
    <source>
        <dbReference type="ARBA" id="ARBA00022723"/>
    </source>
</evidence>
<geneLocation type="plasmid" evidence="6">
    <name>p716811-VIM</name>
</geneLocation>